<evidence type="ECO:0000313" key="6">
    <source>
        <dbReference type="EMBL" id="GFG72738.1"/>
    </source>
</evidence>
<dbReference type="Pfam" id="PF00440">
    <property type="entry name" value="TetR_N"/>
    <property type="match status" value="1"/>
</dbReference>
<evidence type="ECO:0000259" key="5">
    <source>
        <dbReference type="PROSITE" id="PS50977"/>
    </source>
</evidence>
<dbReference type="AlphaFoldDB" id="A0A7I9XSJ0"/>
<dbReference type="PRINTS" id="PR00455">
    <property type="entry name" value="HTHTETR"/>
</dbReference>
<dbReference type="GO" id="GO:0000976">
    <property type="term" value="F:transcription cis-regulatory region binding"/>
    <property type="evidence" value="ECO:0007669"/>
    <property type="project" value="TreeGrafter"/>
</dbReference>
<feature type="DNA-binding region" description="H-T-H motif" evidence="4">
    <location>
        <begin position="52"/>
        <end position="71"/>
    </location>
</feature>
<dbReference type="Gene3D" id="1.10.357.10">
    <property type="entry name" value="Tetracycline Repressor, domain 2"/>
    <property type="match status" value="1"/>
</dbReference>
<keyword evidence="7" id="KW-1185">Reference proteome</keyword>
<sequence>MRYRTSVPAQISTTEARSSVVRVRDAQRLQTRARLFDAAVAEISRSGLAGADISAIAAAAGVSRGTFYFHFPTKEHVLVELERAEEARIVAKLGTTTTRPVDLVSVLRLLVRQVLDAEQRLGPVIFRDMLGLHFSAMRPVDDEVGEHPLAEFVIAAIAEAQTAGRVAPDADAAELGTLFLTGLFALLATGATASGARGALLDRYVLTIVHGMETR</sequence>
<name>A0A7I9XSJ0_9MYCO</name>
<proteinExistence type="predicted"/>
<accession>A0A7I9XSJ0</accession>
<gene>
    <name evidence="6" type="ORF">MBOT_01030</name>
</gene>
<dbReference type="Proteomes" id="UP000465361">
    <property type="component" value="Unassembled WGS sequence"/>
</dbReference>
<dbReference type="PANTHER" id="PTHR30055:SF234">
    <property type="entry name" value="HTH-TYPE TRANSCRIPTIONAL REGULATOR BETI"/>
    <property type="match status" value="1"/>
</dbReference>
<keyword evidence="1" id="KW-0805">Transcription regulation</keyword>
<reference evidence="6 7" key="1">
    <citation type="journal article" date="2019" name="Emerg. Microbes Infect.">
        <title>Comprehensive subspecies identification of 175 nontuberculous mycobacteria species based on 7547 genomic profiles.</title>
        <authorList>
            <person name="Matsumoto Y."/>
            <person name="Kinjo T."/>
            <person name="Motooka D."/>
            <person name="Nabeya D."/>
            <person name="Jung N."/>
            <person name="Uechi K."/>
            <person name="Horii T."/>
            <person name="Iida T."/>
            <person name="Fujita J."/>
            <person name="Nakamura S."/>
        </authorList>
    </citation>
    <scope>NUCLEOTIDE SEQUENCE [LARGE SCALE GENOMIC DNA]</scope>
    <source>
        <strain evidence="6 7">JCM 17322</strain>
    </source>
</reference>
<evidence type="ECO:0000313" key="7">
    <source>
        <dbReference type="Proteomes" id="UP000465361"/>
    </source>
</evidence>
<dbReference type="InterPro" id="IPR009057">
    <property type="entry name" value="Homeodomain-like_sf"/>
</dbReference>
<dbReference type="EMBL" id="BLKW01000002">
    <property type="protein sequence ID" value="GFG72738.1"/>
    <property type="molecule type" value="Genomic_DNA"/>
</dbReference>
<feature type="domain" description="HTH tetR-type" evidence="5">
    <location>
        <begin position="29"/>
        <end position="89"/>
    </location>
</feature>
<dbReference type="PROSITE" id="PS50977">
    <property type="entry name" value="HTH_TETR_2"/>
    <property type="match status" value="1"/>
</dbReference>
<dbReference type="InterPro" id="IPR050109">
    <property type="entry name" value="HTH-type_TetR-like_transc_reg"/>
</dbReference>
<comment type="caution">
    <text evidence="6">The sequence shown here is derived from an EMBL/GenBank/DDBJ whole genome shotgun (WGS) entry which is preliminary data.</text>
</comment>
<evidence type="ECO:0000256" key="4">
    <source>
        <dbReference type="PROSITE-ProRule" id="PRU00335"/>
    </source>
</evidence>
<organism evidence="6 7">
    <name type="scientific">Mycobacterium botniense</name>
    <dbReference type="NCBI Taxonomy" id="84962"/>
    <lineage>
        <taxon>Bacteria</taxon>
        <taxon>Bacillati</taxon>
        <taxon>Actinomycetota</taxon>
        <taxon>Actinomycetes</taxon>
        <taxon>Mycobacteriales</taxon>
        <taxon>Mycobacteriaceae</taxon>
        <taxon>Mycobacterium</taxon>
    </lineage>
</organism>
<dbReference type="GO" id="GO:0003700">
    <property type="term" value="F:DNA-binding transcription factor activity"/>
    <property type="evidence" value="ECO:0007669"/>
    <property type="project" value="TreeGrafter"/>
</dbReference>
<dbReference type="SUPFAM" id="SSF46689">
    <property type="entry name" value="Homeodomain-like"/>
    <property type="match status" value="1"/>
</dbReference>
<protein>
    <recommendedName>
        <fullName evidence="5">HTH tetR-type domain-containing protein</fullName>
    </recommendedName>
</protein>
<keyword evidence="2 4" id="KW-0238">DNA-binding</keyword>
<dbReference type="InterPro" id="IPR001647">
    <property type="entry name" value="HTH_TetR"/>
</dbReference>
<evidence type="ECO:0000256" key="2">
    <source>
        <dbReference type="ARBA" id="ARBA00023125"/>
    </source>
</evidence>
<keyword evidence="3" id="KW-0804">Transcription</keyword>
<evidence type="ECO:0000256" key="3">
    <source>
        <dbReference type="ARBA" id="ARBA00023163"/>
    </source>
</evidence>
<evidence type="ECO:0000256" key="1">
    <source>
        <dbReference type="ARBA" id="ARBA00023015"/>
    </source>
</evidence>
<dbReference type="PANTHER" id="PTHR30055">
    <property type="entry name" value="HTH-TYPE TRANSCRIPTIONAL REGULATOR RUTR"/>
    <property type="match status" value="1"/>
</dbReference>